<organism evidence="2 3">
    <name type="scientific">Lentinus brumalis</name>
    <dbReference type="NCBI Taxonomy" id="2498619"/>
    <lineage>
        <taxon>Eukaryota</taxon>
        <taxon>Fungi</taxon>
        <taxon>Dikarya</taxon>
        <taxon>Basidiomycota</taxon>
        <taxon>Agaricomycotina</taxon>
        <taxon>Agaricomycetes</taxon>
        <taxon>Polyporales</taxon>
        <taxon>Polyporaceae</taxon>
        <taxon>Lentinus</taxon>
    </lineage>
</organism>
<dbReference type="EMBL" id="KZ857442">
    <property type="protein sequence ID" value="RDX45008.1"/>
    <property type="molecule type" value="Genomic_DNA"/>
</dbReference>
<reference evidence="2 3" key="1">
    <citation type="journal article" date="2018" name="Biotechnol. Biofuels">
        <title>Integrative visual omics of the white-rot fungus Polyporus brumalis exposes the biotechnological potential of its oxidative enzymes for delignifying raw plant biomass.</title>
        <authorList>
            <person name="Miyauchi S."/>
            <person name="Rancon A."/>
            <person name="Drula E."/>
            <person name="Hage H."/>
            <person name="Chaduli D."/>
            <person name="Favel A."/>
            <person name="Grisel S."/>
            <person name="Henrissat B."/>
            <person name="Herpoel-Gimbert I."/>
            <person name="Ruiz-Duenas F.J."/>
            <person name="Chevret D."/>
            <person name="Hainaut M."/>
            <person name="Lin J."/>
            <person name="Wang M."/>
            <person name="Pangilinan J."/>
            <person name="Lipzen A."/>
            <person name="Lesage-Meessen L."/>
            <person name="Navarro D."/>
            <person name="Riley R."/>
            <person name="Grigoriev I.V."/>
            <person name="Zhou S."/>
            <person name="Raouche S."/>
            <person name="Rosso M.N."/>
        </authorList>
    </citation>
    <scope>NUCLEOTIDE SEQUENCE [LARGE SCALE GENOMIC DNA]</scope>
    <source>
        <strain evidence="2 3">BRFM 1820</strain>
    </source>
</reference>
<dbReference type="Proteomes" id="UP000256964">
    <property type="component" value="Unassembled WGS sequence"/>
</dbReference>
<sequence length="105" mass="12107">MSVRRTVRGARIRADRHRRLRSPQASRCAWCLSQRTSQRPADLSRGQSAGLSAEQRDSAITVVVYLLHHIYTTWHPSRHRHRSMTSVNPKLGNSSERFPRTQSTM</sequence>
<feature type="compositionally biased region" description="Polar residues" evidence="1">
    <location>
        <begin position="84"/>
        <end position="105"/>
    </location>
</feature>
<evidence type="ECO:0000256" key="1">
    <source>
        <dbReference type="SAM" id="MobiDB-lite"/>
    </source>
</evidence>
<evidence type="ECO:0000313" key="2">
    <source>
        <dbReference type="EMBL" id="RDX45008.1"/>
    </source>
</evidence>
<accession>A0A371CXK6</accession>
<proteinExistence type="predicted"/>
<feature type="region of interest" description="Disordered" evidence="1">
    <location>
        <begin position="1"/>
        <end position="20"/>
    </location>
</feature>
<evidence type="ECO:0000313" key="3">
    <source>
        <dbReference type="Proteomes" id="UP000256964"/>
    </source>
</evidence>
<dbReference type="AlphaFoldDB" id="A0A371CXK6"/>
<name>A0A371CXK6_9APHY</name>
<gene>
    <name evidence="2" type="ORF">OH76DRAFT_1023498</name>
</gene>
<feature type="region of interest" description="Disordered" evidence="1">
    <location>
        <begin position="77"/>
        <end position="105"/>
    </location>
</feature>
<protein>
    <submittedName>
        <fullName evidence="2">Uncharacterized protein</fullName>
    </submittedName>
</protein>
<keyword evidence="3" id="KW-1185">Reference proteome</keyword>